<protein>
    <recommendedName>
        <fullName evidence="3">Nodulation protein NolU</fullName>
    </recommendedName>
</protein>
<evidence type="ECO:0000313" key="2">
    <source>
        <dbReference type="Proteomes" id="UP000574761"/>
    </source>
</evidence>
<reference evidence="1 2" key="1">
    <citation type="submission" date="2020-08" db="EMBL/GenBank/DDBJ databases">
        <title>Genomic Encyclopedia of Type Strains, Phase IV (KMG-IV): sequencing the most valuable type-strain genomes for metagenomic binning, comparative biology and taxonomic classification.</title>
        <authorList>
            <person name="Goeker M."/>
        </authorList>
    </citation>
    <scope>NUCLEOTIDE SEQUENCE [LARGE SCALE GENOMIC DNA]</scope>
    <source>
        <strain evidence="1 2">DSM 100211</strain>
    </source>
</reference>
<accession>A0A7W6DGG4</accession>
<gene>
    <name evidence="1" type="ORF">GGQ64_005424</name>
</gene>
<keyword evidence="2" id="KW-1185">Reference proteome</keyword>
<name>A0A7W6DGG4_9HYPH</name>
<evidence type="ECO:0000313" key="1">
    <source>
        <dbReference type="EMBL" id="MBB3980172.1"/>
    </source>
</evidence>
<comment type="caution">
    <text evidence="1">The sequence shown here is derived from an EMBL/GenBank/DDBJ whole genome shotgun (WGS) entry which is preliminary data.</text>
</comment>
<dbReference type="Proteomes" id="UP000574761">
    <property type="component" value="Unassembled WGS sequence"/>
</dbReference>
<dbReference type="RefSeq" id="WP_210300467.1">
    <property type="nucleotide sequence ID" value="NZ_JACIEE010000016.1"/>
</dbReference>
<dbReference type="AlphaFoldDB" id="A0A7W6DGG4"/>
<sequence>MSDMPSHLHPDRMAVCFRSAGVAGLPEKLTSEPRFAARLAGVLHRHYDLAEIDERGGAQEDQALAGLSREELEGLSVRAGVILRAREFLQEIRGPVLAALAERFGADGLEDARRHVGLAVDRPKTMDLDALEATVKLEGEACLAAWIAALPLPLSRRVRLKWPNDHAVPVTQDVAILERGPLILRRLASNTGHNA</sequence>
<evidence type="ECO:0008006" key="3">
    <source>
        <dbReference type="Google" id="ProtNLM"/>
    </source>
</evidence>
<dbReference type="EMBL" id="JACIEE010000016">
    <property type="protein sequence ID" value="MBB3980172.1"/>
    <property type="molecule type" value="Genomic_DNA"/>
</dbReference>
<organism evidence="1 2">
    <name type="scientific">Mycoplana azooxidifex</name>
    <dbReference type="NCBI Taxonomy" id="1636188"/>
    <lineage>
        <taxon>Bacteria</taxon>
        <taxon>Pseudomonadati</taxon>
        <taxon>Pseudomonadota</taxon>
        <taxon>Alphaproteobacteria</taxon>
        <taxon>Hyphomicrobiales</taxon>
        <taxon>Rhizobiaceae</taxon>
        <taxon>Mycoplana</taxon>
    </lineage>
</organism>
<proteinExistence type="predicted"/>